<keyword evidence="2" id="KW-1185">Reference proteome</keyword>
<organism evidence="1 2">
    <name type="scientific">Pedobacter caeni</name>
    <dbReference type="NCBI Taxonomy" id="288992"/>
    <lineage>
        <taxon>Bacteria</taxon>
        <taxon>Pseudomonadati</taxon>
        <taxon>Bacteroidota</taxon>
        <taxon>Sphingobacteriia</taxon>
        <taxon>Sphingobacteriales</taxon>
        <taxon>Sphingobacteriaceae</taxon>
        <taxon>Pedobacter</taxon>
    </lineage>
</organism>
<name>A0A1M5AB74_9SPHI</name>
<dbReference type="RefSeq" id="WP_073230712.1">
    <property type="nucleotide sequence ID" value="NZ_FQUQ01000002.1"/>
</dbReference>
<evidence type="ECO:0000313" key="2">
    <source>
        <dbReference type="Proteomes" id="UP000184287"/>
    </source>
</evidence>
<dbReference type="AlphaFoldDB" id="A0A1M5AB74"/>
<dbReference type="STRING" id="288992.SAMN04488522_102670"/>
<gene>
    <name evidence="1" type="ORF">SAMN04488522_102670</name>
</gene>
<evidence type="ECO:0000313" key="1">
    <source>
        <dbReference type="EMBL" id="SHF27528.1"/>
    </source>
</evidence>
<proteinExistence type="predicted"/>
<dbReference type="EMBL" id="FQUQ01000002">
    <property type="protein sequence ID" value="SHF27528.1"/>
    <property type="molecule type" value="Genomic_DNA"/>
</dbReference>
<reference evidence="2" key="1">
    <citation type="submission" date="2016-11" db="EMBL/GenBank/DDBJ databases">
        <authorList>
            <person name="Varghese N."/>
            <person name="Submissions S."/>
        </authorList>
    </citation>
    <scope>NUCLEOTIDE SEQUENCE [LARGE SCALE GENOMIC DNA]</scope>
    <source>
        <strain evidence="2">DSM 16990</strain>
    </source>
</reference>
<protein>
    <submittedName>
        <fullName evidence="1">Uncharacterized protein</fullName>
    </submittedName>
</protein>
<dbReference type="Proteomes" id="UP000184287">
    <property type="component" value="Unassembled WGS sequence"/>
</dbReference>
<accession>A0A1M5AB74</accession>
<sequence>MNLNTAEAILKDTGIFKGHETIAGIACTIGYDKKFKWAWMATQLNTFIIIGETEELIDKNKIEQFSNACYEYAIKNNQGWPRGLQSGIGAVAILKGKSIDRSAAVFCEKLTKKHFSAFEVPVLYDLEKKKTIRYLTRPLWGTIYFPYFTKMIDDITSRF</sequence>
<dbReference type="OrthoDB" id="1431494at2"/>